<organism evidence="1 2">
    <name type="scientific">Oceanicella actignis</name>
    <dbReference type="NCBI Taxonomy" id="1189325"/>
    <lineage>
        <taxon>Bacteria</taxon>
        <taxon>Pseudomonadati</taxon>
        <taxon>Pseudomonadota</taxon>
        <taxon>Alphaproteobacteria</taxon>
        <taxon>Rhodobacterales</taxon>
        <taxon>Paracoccaceae</taxon>
        <taxon>Oceanicella</taxon>
    </lineage>
</organism>
<name>A0A1M7SX94_9RHOB</name>
<gene>
    <name evidence="1" type="ORF">SAMN05216200_103363</name>
</gene>
<evidence type="ECO:0000313" key="2">
    <source>
        <dbReference type="Proteomes" id="UP000184066"/>
    </source>
</evidence>
<sequence>MSAHRRHDPGGKVRLRLAGDVTGEAVFSPCGRYRPLLTREYPDGAGTALWIGMNPSTAEADVDDPTVRRESDYSRAWGFRRFVKTNVMDWRATRPADLLAEGVAPRSPVNLDVIREQAAQADLIMLAFGALHPRLRHYGRETVEALRADGRALFCLGLTRDGAPRHPLYMRKDLRPIPFPG</sequence>
<dbReference type="AlphaFoldDB" id="A0A1M7SX94"/>
<accession>A0A1M7SX94</accession>
<proteinExistence type="predicted"/>
<dbReference type="STRING" id="1189325.SAMN04488119_101361"/>
<dbReference type="Proteomes" id="UP000184066">
    <property type="component" value="Unassembled WGS sequence"/>
</dbReference>
<reference evidence="1 2" key="1">
    <citation type="submission" date="2016-12" db="EMBL/GenBank/DDBJ databases">
        <authorList>
            <person name="Song W.-J."/>
            <person name="Kurnit D.M."/>
        </authorList>
    </citation>
    <scope>NUCLEOTIDE SEQUENCE [LARGE SCALE GENOMIC DNA]</scope>
    <source>
        <strain evidence="1 2">CGMCC 1.10808</strain>
    </source>
</reference>
<keyword evidence="2" id="KW-1185">Reference proteome</keyword>
<protein>
    <recommendedName>
        <fullName evidence="3">DUF1643 domain-containing protein</fullName>
    </recommendedName>
</protein>
<dbReference type="InterPro" id="IPR012441">
    <property type="entry name" value="DUF1643"/>
</dbReference>
<evidence type="ECO:0008006" key="3">
    <source>
        <dbReference type="Google" id="ProtNLM"/>
    </source>
</evidence>
<evidence type="ECO:0000313" key="1">
    <source>
        <dbReference type="EMBL" id="SHN63092.1"/>
    </source>
</evidence>
<dbReference type="Pfam" id="PF07799">
    <property type="entry name" value="DUF1643"/>
    <property type="match status" value="1"/>
</dbReference>
<dbReference type="RefSeq" id="WP_083581226.1">
    <property type="nucleotide sequence ID" value="NZ_FOHL01000001.1"/>
</dbReference>
<dbReference type="EMBL" id="FRDL01000003">
    <property type="protein sequence ID" value="SHN63092.1"/>
    <property type="molecule type" value="Genomic_DNA"/>
</dbReference>
<dbReference type="OrthoDB" id="9807577at2"/>